<dbReference type="Proteomes" id="UP000553862">
    <property type="component" value="Unassembled WGS sequence"/>
</dbReference>
<comment type="caution">
    <text evidence="3">The sequence shown here is derived from an EMBL/GenBank/DDBJ whole genome shotgun (WGS) entry which is preliminary data.</text>
</comment>
<dbReference type="PANTHER" id="PTHR44170:SF28">
    <property type="entry name" value="CONTACTIN-2"/>
    <property type="match status" value="1"/>
</dbReference>
<dbReference type="SMART" id="SM00060">
    <property type="entry name" value="FN3"/>
    <property type="match status" value="1"/>
</dbReference>
<dbReference type="InterPro" id="IPR013783">
    <property type="entry name" value="Ig-like_fold"/>
</dbReference>
<dbReference type="InterPro" id="IPR003961">
    <property type="entry name" value="FN3_dom"/>
</dbReference>
<gene>
    <name evidence="3" type="primary">Cntn2_0</name>
    <name evidence="3" type="ORF">MOLATE_R16533</name>
</gene>
<feature type="domain" description="Fibronectin type-III" evidence="2">
    <location>
        <begin position="1"/>
        <end position="49"/>
    </location>
</feature>
<reference evidence="3 4" key="1">
    <citation type="submission" date="2019-09" db="EMBL/GenBank/DDBJ databases">
        <title>Bird 10,000 Genomes (B10K) Project - Family phase.</title>
        <authorList>
            <person name="Zhang G."/>
        </authorList>
    </citation>
    <scope>NUCLEOTIDE SEQUENCE [LARGE SCALE GENOMIC DNA]</scope>
    <source>
        <strain evidence="3">OUT-0049</strain>
        <tissue evidence="3">Muscle</tissue>
    </source>
</reference>
<feature type="non-terminal residue" evidence="3">
    <location>
        <position position="205"/>
    </location>
</feature>
<dbReference type="EMBL" id="VZUF01137860">
    <property type="protein sequence ID" value="NXV57374.1"/>
    <property type="molecule type" value="Genomic_DNA"/>
</dbReference>
<dbReference type="GO" id="GO:0007420">
    <property type="term" value="P:brain development"/>
    <property type="evidence" value="ECO:0007669"/>
    <property type="project" value="TreeGrafter"/>
</dbReference>
<dbReference type="InterPro" id="IPR036116">
    <property type="entry name" value="FN3_sf"/>
</dbReference>
<evidence type="ECO:0000259" key="2">
    <source>
        <dbReference type="PROSITE" id="PS50853"/>
    </source>
</evidence>
<evidence type="ECO:0000313" key="3">
    <source>
        <dbReference type="EMBL" id="NXV57374.1"/>
    </source>
</evidence>
<keyword evidence="1" id="KW-1015">Disulfide bond</keyword>
<evidence type="ECO:0000256" key="1">
    <source>
        <dbReference type="ARBA" id="ARBA00023157"/>
    </source>
</evidence>
<evidence type="ECO:0000313" key="4">
    <source>
        <dbReference type="Proteomes" id="UP000553862"/>
    </source>
</evidence>
<feature type="non-terminal residue" evidence="3">
    <location>
        <position position="1"/>
    </location>
</feature>
<keyword evidence="4" id="KW-1185">Reference proteome</keyword>
<dbReference type="Gene3D" id="2.60.40.10">
    <property type="entry name" value="Immunoglobulins"/>
    <property type="match status" value="2"/>
</dbReference>
<dbReference type="GO" id="GO:0007411">
    <property type="term" value="P:axon guidance"/>
    <property type="evidence" value="ECO:0007669"/>
    <property type="project" value="TreeGrafter"/>
</dbReference>
<dbReference type="Pfam" id="PF00041">
    <property type="entry name" value="fn3"/>
    <property type="match status" value="1"/>
</dbReference>
<dbReference type="CDD" id="cd00063">
    <property type="entry name" value="FN3"/>
    <property type="match status" value="2"/>
</dbReference>
<dbReference type="PANTHER" id="PTHR44170">
    <property type="entry name" value="PROTEIN SIDEKICK"/>
    <property type="match status" value="1"/>
</dbReference>
<organism evidence="3 4">
    <name type="scientific">Molothrus ater</name>
    <name type="common">Brown-headed cowbird</name>
    <dbReference type="NCBI Taxonomy" id="84834"/>
    <lineage>
        <taxon>Eukaryota</taxon>
        <taxon>Metazoa</taxon>
        <taxon>Chordata</taxon>
        <taxon>Craniata</taxon>
        <taxon>Vertebrata</taxon>
        <taxon>Euteleostomi</taxon>
        <taxon>Archelosauria</taxon>
        <taxon>Archosauria</taxon>
        <taxon>Dinosauria</taxon>
        <taxon>Saurischia</taxon>
        <taxon>Theropoda</taxon>
        <taxon>Coelurosauria</taxon>
        <taxon>Aves</taxon>
        <taxon>Neognathae</taxon>
        <taxon>Neoaves</taxon>
        <taxon>Telluraves</taxon>
        <taxon>Australaves</taxon>
        <taxon>Passeriformes</taxon>
        <taxon>Passeroidea</taxon>
        <taxon>Icteridae</taxon>
        <taxon>Molothrus</taxon>
    </lineage>
</organism>
<dbReference type="GO" id="GO:0030424">
    <property type="term" value="C:axon"/>
    <property type="evidence" value="ECO:0007669"/>
    <property type="project" value="TreeGrafter"/>
</dbReference>
<dbReference type="AlphaFoldDB" id="A0A7L3UYU4"/>
<dbReference type="SUPFAM" id="SSF49265">
    <property type="entry name" value="Fibronectin type III"/>
    <property type="match status" value="1"/>
</dbReference>
<name>A0A7L3UYU4_MOLAT</name>
<dbReference type="FunFam" id="2.60.40.10:FF:000035">
    <property type="entry name" value="Contactin 1"/>
    <property type="match status" value="1"/>
</dbReference>
<proteinExistence type="predicted"/>
<protein>
    <submittedName>
        <fullName evidence="3">CNTN2 protein</fullName>
    </submittedName>
</protein>
<feature type="domain" description="Fibronectin type-III" evidence="2">
    <location>
        <begin position="54"/>
        <end position="151"/>
    </location>
</feature>
<dbReference type="GO" id="GO:0005886">
    <property type="term" value="C:plasma membrane"/>
    <property type="evidence" value="ECO:0007669"/>
    <property type="project" value="TreeGrafter"/>
</dbReference>
<sequence length="205" mass="22821">PINIEGNAETAQVVNLIPWMDYEFRVLASNILGIGEPSLPSSKIRTKEAAPTVAPSGLGGGGGAPNELIITWTPTLRDYQNGDGFGYIVSFRRKGSQAWLRARVPHAESLHFVYRNESIAPYTPFEVKIRAYNRKGEGPESLTAIVYSAEEGKEQQESWECSPGEEKAPGRAQSLSQCLRGLQESWRGIWDRGWRDRRQGMAQGW</sequence>
<dbReference type="PROSITE" id="PS50853">
    <property type="entry name" value="FN3"/>
    <property type="match status" value="2"/>
</dbReference>
<accession>A0A7L3UYU4</accession>
<dbReference type="GO" id="GO:0098632">
    <property type="term" value="F:cell-cell adhesion mediator activity"/>
    <property type="evidence" value="ECO:0007669"/>
    <property type="project" value="TreeGrafter"/>
</dbReference>